<comment type="caution">
    <text evidence="1">The sequence shown here is derived from an EMBL/GenBank/DDBJ whole genome shotgun (WGS) entry which is preliminary data.</text>
</comment>
<evidence type="ECO:0000313" key="1">
    <source>
        <dbReference type="EMBL" id="MBW8484871.1"/>
    </source>
</evidence>
<gene>
    <name evidence="1" type="ORF">K1Y72_20985</name>
</gene>
<name>A0ABS7FX56_9ACTN</name>
<proteinExistence type="predicted"/>
<accession>A0ABS7FX56</accession>
<dbReference type="SUPFAM" id="SSF52047">
    <property type="entry name" value="RNI-like"/>
    <property type="match status" value="1"/>
</dbReference>
<organism evidence="1 2">
    <name type="scientific">Actinomadura parmotrematis</name>
    <dbReference type="NCBI Taxonomy" id="2864039"/>
    <lineage>
        <taxon>Bacteria</taxon>
        <taxon>Bacillati</taxon>
        <taxon>Actinomycetota</taxon>
        <taxon>Actinomycetes</taxon>
        <taxon>Streptosporangiales</taxon>
        <taxon>Thermomonosporaceae</taxon>
        <taxon>Actinomadura</taxon>
    </lineage>
</organism>
<dbReference type="Proteomes" id="UP000774570">
    <property type="component" value="Unassembled WGS sequence"/>
</dbReference>
<protein>
    <submittedName>
        <fullName evidence="1">STM4015 family protein</fullName>
    </submittedName>
</protein>
<dbReference type="Gene3D" id="3.80.10.10">
    <property type="entry name" value="Ribonuclease Inhibitor"/>
    <property type="match status" value="1"/>
</dbReference>
<sequence>MTINEHLTEYAGLPVADFTHDTGADAELPAVGGHAWRVRTEFDEAGFADVFARFVERVDTTQVTALIFGYWGASYDDGAADPVKLLVENARRFPNLKALFVGDIVMEESEVSWIEHGDITPLFGAFPELERLEVRGSEGLVLEPPSSGALRVLRFETGGLPAAVVRAVAAADLPNLEQLDLWLGTDNYGGDATTADLAPILSGEKLPALRHLGLENSEIADEVAAALAAAPIVARLSTLSLALGALTDAGAEALLSGQPLTHLDELDLSHHFLSDAMMERIRAALPDVEVDLDDQQKAEGEWRFIAVSE</sequence>
<keyword evidence="2" id="KW-1185">Reference proteome</keyword>
<dbReference type="InterPro" id="IPR047722">
    <property type="entry name" value="STM4015-like"/>
</dbReference>
<dbReference type="NCBIfam" id="NF038076">
    <property type="entry name" value="fam_STM4015"/>
    <property type="match status" value="1"/>
</dbReference>
<dbReference type="InterPro" id="IPR032675">
    <property type="entry name" value="LRR_dom_sf"/>
</dbReference>
<dbReference type="RefSeq" id="WP_220168100.1">
    <property type="nucleotide sequence ID" value="NZ_JAIBOA010000013.1"/>
</dbReference>
<evidence type="ECO:0000313" key="2">
    <source>
        <dbReference type="Proteomes" id="UP000774570"/>
    </source>
</evidence>
<reference evidence="1 2" key="1">
    <citation type="submission" date="2021-07" db="EMBL/GenBank/DDBJ databases">
        <title>Actinomadura sp. PM05-2 isolated from lichen.</title>
        <authorList>
            <person name="Somphong A."/>
            <person name="Phongsopitanun W."/>
            <person name="Tanasupawat S."/>
            <person name="Peongsungnone V."/>
        </authorList>
    </citation>
    <scope>NUCLEOTIDE SEQUENCE [LARGE SCALE GENOMIC DNA]</scope>
    <source>
        <strain evidence="1 2">PM05-2</strain>
    </source>
</reference>
<dbReference type="EMBL" id="JAIBOA010000013">
    <property type="protein sequence ID" value="MBW8484871.1"/>
    <property type="molecule type" value="Genomic_DNA"/>
</dbReference>